<comment type="similarity">
    <text evidence="5">Belongs to the SAT4 family.</text>
</comment>
<proteinExistence type="inferred from homology"/>
<comment type="caution">
    <text evidence="8">The sequence shown here is derived from an EMBL/GenBank/DDBJ whole genome shotgun (WGS) entry which is preliminary data.</text>
</comment>
<dbReference type="EMBL" id="BAAFSV010000002">
    <property type="protein sequence ID" value="GAB1314684.1"/>
    <property type="molecule type" value="Genomic_DNA"/>
</dbReference>
<dbReference type="Proteomes" id="UP001628179">
    <property type="component" value="Unassembled WGS sequence"/>
</dbReference>
<keyword evidence="2 6" id="KW-0812">Transmembrane</keyword>
<feature type="transmembrane region" description="Helical" evidence="6">
    <location>
        <begin position="180"/>
        <end position="202"/>
    </location>
</feature>
<dbReference type="PANTHER" id="PTHR33048:SF129">
    <property type="entry name" value="INTEGRAL MEMBRANE PROTEIN-RELATED"/>
    <property type="match status" value="1"/>
</dbReference>
<evidence type="ECO:0000256" key="5">
    <source>
        <dbReference type="ARBA" id="ARBA00038359"/>
    </source>
</evidence>
<dbReference type="InterPro" id="IPR049326">
    <property type="entry name" value="Rhodopsin_dom_fungi"/>
</dbReference>
<organism evidence="8 9">
    <name type="scientific">Madurella fahalii</name>
    <dbReference type="NCBI Taxonomy" id="1157608"/>
    <lineage>
        <taxon>Eukaryota</taxon>
        <taxon>Fungi</taxon>
        <taxon>Dikarya</taxon>
        <taxon>Ascomycota</taxon>
        <taxon>Pezizomycotina</taxon>
        <taxon>Sordariomycetes</taxon>
        <taxon>Sordariomycetidae</taxon>
        <taxon>Sordariales</taxon>
        <taxon>Sordariales incertae sedis</taxon>
        <taxon>Madurella</taxon>
    </lineage>
</organism>
<feature type="transmembrane region" description="Helical" evidence="6">
    <location>
        <begin position="53"/>
        <end position="74"/>
    </location>
</feature>
<comment type="subcellular location">
    <subcellularLocation>
        <location evidence="1">Membrane</location>
        <topology evidence="1">Multi-pass membrane protein</topology>
    </subcellularLocation>
</comment>
<sequence>MAVSNATAALPPDENQGPMLIGVVLVLFVFTFIVYAARIWFRLSSGCALTVADYAITVAMIAKTMCIGFMIAAIHQGFGRHTAHIEPANMRSILSNLLGVFMTGVATSGTARISIASLLLRFTMERTWRIVLWILIALQVSNILAYEIVKLAQCQLVIAGQALLRKSRCFPKTQVWALNYTNVVICMLSDLVCTALPIFVVWHLSRSVVEKTLVIILIASCLIATACSIPKIYYLATYDFNSDDRMWHLVPEFFWCRIEEGMIIIAACVPLLKGPIERCLRRFGLPQFDSRPRTLTSIDTRVLGNRVKGGWPDEGQRQWSIPSDVEGVVITRTGTREREAANSGA</sequence>
<evidence type="ECO:0000259" key="7">
    <source>
        <dbReference type="Pfam" id="PF20684"/>
    </source>
</evidence>
<feature type="transmembrane region" description="Helical" evidence="6">
    <location>
        <begin position="94"/>
        <end position="118"/>
    </location>
</feature>
<evidence type="ECO:0000256" key="3">
    <source>
        <dbReference type="ARBA" id="ARBA00022989"/>
    </source>
</evidence>
<evidence type="ECO:0000313" key="9">
    <source>
        <dbReference type="Proteomes" id="UP001628179"/>
    </source>
</evidence>
<dbReference type="Pfam" id="PF20684">
    <property type="entry name" value="Fung_rhodopsin"/>
    <property type="match status" value="1"/>
</dbReference>
<reference evidence="8 9" key="1">
    <citation type="submission" date="2024-09" db="EMBL/GenBank/DDBJ databases">
        <title>Itraconazole resistance in Madurella fahalii resulting from another homologue of gene encoding cytochrome P450 14-alpha sterol demethylase (CYP51).</title>
        <authorList>
            <person name="Yoshioka I."/>
            <person name="Fahal A.H."/>
            <person name="Kaneko S."/>
            <person name="Yaguchi T."/>
        </authorList>
    </citation>
    <scope>NUCLEOTIDE SEQUENCE [LARGE SCALE GENOMIC DNA]</scope>
    <source>
        <strain evidence="8 9">IFM 68171</strain>
    </source>
</reference>
<name>A0ABQ0GAI3_9PEZI</name>
<evidence type="ECO:0000256" key="4">
    <source>
        <dbReference type="ARBA" id="ARBA00023136"/>
    </source>
</evidence>
<gene>
    <name evidence="8" type="ORF">MFIFM68171_04894</name>
</gene>
<evidence type="ECO:0000256" key="2">
    <source>
        <dbReference type="ARBA" id="ARBA00022692"/>
    </source>
</evidence>
<evidence type="ECO:0000256" key="6">
    <source>
        <dbReference type="SAM" id="Phobius"/>
    </source>
</evidence>
<keyword evidence="4 6" id="KW-0472">Membrane</keyword>
<feature type="transmembrane region" description="Helical" evidence="6">
    <location>
        <begin position="130"/>
        <end position="149"/>
    </location>
</feature>
<evidence type="ECO:0000313" key="8">
    <source>
        <dbReference type="EMBL" id="GAB1314684.1"/>
    </source>
</evidence>
<dbReference type="RefSeq" id="XP_070916415.1">
    <property type="nucleotide sequence ID" value="XM_071060314.1"/>
</dbReference>
<feature type="transmembrane region" description="Helical" evidence="6">
    <location>
        <begin position="20"/>
        <end position="41"/>
    </location>
</feature>
<dbReference type="GeneID" id="98175637"/>
<protein>
    <recommendedName>
        <fullName evidence="7">Rhodopsin domain-containing protein</fullName>
    </recommendedName>
</protein>
<feature type="transmembrane region" description="Helical" evidence="6">
    <location>
        <begin position="214"/>
        <end position="234"/>
    </location>
</feature>
<dbReference type="PANTHER" id="PTHR33048">
    <property type="entry name" value="PTH11-LIKE INTEGRAL MEMBRANE PROTEIN (AFU_ORTHOLOGUE AFUA_5G11245)"/>
    <property type="match status" value="1"/>
</dbReference>
<feature type="domain" description="Rhodopsin" evidence="7">
    <location>
        <begin position="37"/>
        <end position="277"/>
    </location>
</feature>
<accession>A0ABQ0GAI3</accession>
<dbReference type="InterPro" id="IPR052337">
    <property type="entry name" value="SAT4-like"/>
</dbReference>
<keyword evidence="9" id="KW-1185">Reference proteome</keyword>
<keyword evidence="3 6" id="KW-1133">Transmembrane helix</keyword>
<evidence type="ECO:0000256" key="1">
    <source>
        <dbReference type="ARBA" id="ARBA00004141"/>
    </source>
</evidence>